<evidence type="ECO:0000256" key="1">
    <source>
        <dbReference type="SAM" id="MobiDB-lite"/>
    </source>
</evidence>
<sequence length="292" mass="31780">MSLEATVWALKFAPPMPPQLLGTLIGLAEHADARGRGAYPSIPTLAAYTCKSERSVQRDVKALLGLELIRSGDQRLAAHLPADKRPEVYDLALHRRVEGGRAGDESARAELAELAAKRARGGRSVNRGDAHVTPYEVTPTSPGDAHVTSRGDAHVASGVTPTSERGDAHVTQTTHEPSVEPKDSSAPAVDLTAFGAFWSNYPKKRAREEAKKAWLAALERGADPQHITAAAQAYARERAEQDPKYTKYPATWLNKGCYDDEPEAPARPHLRAVGEYQPWTNPEDQSAYYDSL</sequence>
<keyword evidence="3" id="KW-1185">Reference proteome</keyword>
<dbReference type="Pfam" id="PF13730">
    <property type="entry name" value="HTH_36"/>
    <property type="match status" value="1"/>
</dbReference>
<dbReference type="Proteomes" id="UP000735541">
    <property type="component" value="Unassembled WGS sequence"/>
</dbReference>
<reference evidence="2 3" key="1">
    <citation type="submission" date="2021-07" db="EMBL/GenBank/DDBJ databases">
        <title>Sequencing Streptomyces halstedii LGO-A4 genome an citrus endophytic actinomycete.</title>
        <authorList>
            <person name="Samborskyy M."/>
            <person name="Scott N."/>
            <person name="Deglau R."/>
            <person name="Dickens S."/>
            <person name="Oliveira L.G."/>
        </authorList>
    </citation>
    <scope>NUCLEOTIDE SEQUENCE [LARGE SCALE GENOMIC DNA]</scope>
    <source>
        <strain evidence="2 3">LGO-A4</strain>
    </source>
</reference>
<comment type="caution">
    <text evidence="2">The sequence shown here is derived from an EMBL/GenBank/DDBJ whole genome shotgun (WGS) entry which is preliminary data.</text>
</comment>
<dbReference type="RefSeq" id="WP_228870022.1">
    <property type="nucleotide sequence ID" value="NZ_JAHUVW010000001.1"/>
</dbReference>
<evidence type="ECO:0000313" key="3">
    <source>
        <dbReference type="Proteomes" id="UP000735541"/>
    </source>
</evidence>
<organism evidence="2 3">
    <name type="scientific">Streptomyces halstedii</name>
    <dbReference type="NCBI Taxonomy" id="1944"/>
    <lineage>
        <taxon>Bacteria</taxon>
        <taxon>Bacillati</taxon>
        <taxon>Actinomycetota</taxon>
        <taxon>Actinomycetes</taxon>
        <taxon>Kitasatosporales</taxon>
        <taxon>Streptomycetaceae</taxon>
        <taxon>Streptomyces</taxon>
    </lineage>
</organism>
<gene>
    <name evidence="2" type="ORF">STHAL_18320</name>
</gene>
<dbReference type="EMBL" id="JAHUVW010000001">
    <property type="protein sequence ID" value="MBV7671408.1"/>
    <property type="molecule type" value="Genomic_DNA"/>
</dbReference>
<name>A0ABS6TTQ1_STRHA</name>
<proteinExistence type="predicted"/>
<feature type="region of interest" description="Disordered" evidence="1">
    <location>
        <begin position="122"/>
        <end position="186"/>
    </location>
</feature>
<evidence type="ECO:0000313" key="2">
    <source>
        <dbReference type="EMBL" id="MBV7671408.1"/>
    </source>
</evidence>
<protein>
    <submittedName>
        <fullName evidence="2">Helix-turn-helix domain-containing protein</fullName>
    </submittedName>
</protein>
<feature type="region of interest" description="Disordered" evidence="1">
    <location>
        <begin position="262"/>
        <end position="292"/>
    </location>
</feature>
<accession>A0ABS6TTQ1</accession>